<protein>
    <submittedName>
        <fullName evidence="1">DUF2867 domain-containing protein</fullName>
    </submittedName>
</protein>
<reference evidence="1 2" key="1">
    <citation type="journal article" date="2011" name="Int. J. Syst. Evol. Microbiol.">
        <title>Description of Undibacterium oligocarboniphilum sp. nov., isolated from purified water, and Undibacterium pigrum strain CCUG 49012 as the type strain of Undibacterium parvum sp. nov., and emended descriptions of the genus Undibacterium and the species Undibacterium pigrum.</title>
        <authorList>
            <person name="Eder W."/>
            <person name="Wanner G."/>
            <person name="Ludwig W."/>
            <person name="Busse H.J."/>
            <person name="Ziemke-Kageler F."/>
            <person name="Lang E."/>
        </authorList>
    </citation>
    <scope>NUCLEOTIDE SEQUENCE [LARGE SCALE GENOMIC DNA]</scope>
    <source>
        <strain evidence="1 2">DSM 23061</strain>
    </source>
</reference>
<organism evidence="1 2">
    <name type="scientific">Undibacterium parvum</name>
    <dbReference type="NCBI Taxonomy" id="401471"/>
    <lineage>
        <taxon>Bacteria</taxon>
        <taxon>Pseudomonadati</taxon>
        <taxon>Pseudomonadota</taxon>
        <taxon>Betaproteobacteria</taxon>
        <taxon>Burkholderiales</taxon>
        <taxon>Oxalobacteraceae</taxon>
        <taxon>Undibacterium</taxon>
    </lineage>
</organism>
<dbReference type="Pfam" id="PF11066">
    <property type="entry name" value="DUF2867"/>
    <property type="match status" value="1"/>
</dbReference>
<evidence type="ECO:0000313" key="2">
    <source>
        <dbReference type="Proteomes" id="UP000275663"/>
    </source>
</evidence>
<accession>A0A3Q9BN70</accession>
<gene>
    <name evidence="1" type="ORF">EJN92_00970</name>
</gene>
<dbReference type="Proteomes" id="UP000275663">
    <property type="component" value="Chromosome"/>
</dbReference>
<dbReference type="AlphaFoldDB" id="A0A3Q9BN70"/>
<evidence type="ECO:0000313" key="1">
    <source>
        <dbReference type="EMBL" id="AZP10726.1"/>
    </source>
</evidence>
<name>A0A3Q9BN70_9BURK</name>
<sequence>MNSQVSATEVPVSSEIARSLSGADFHDCYQFPINTNTPSALELYLMIIRKTPAWVNRLMSIRNRVVTLFGLKNLGLLNEFKEKPVSAYRVGDRIGIFSLQYLSENEIILGDSDKHLNVKISVFKQSKGEQHCVALTTVVHTHNVLGRVYMFFVAPAHKIIAPAVLTKGLLSA</sequence>
<dbReference type="EMBL" id="CP034464">
    <property type="protein sequence ID" value="AZP10726.1"/>
    <property type="molecule type" value="Genomic_DNA"/>
</dbReference>
<dbReference type="RefSeq" id="WP_126126125.1">
    <property type="nucleotide sequence ID" value="NZ_CP034464.1"/>
</dbReference>
<keyword evidence="2" id="KW-1185">Reference proteome</keyword>
<dbReference type="OrthoDB" id="7058586at2"/>
<dbReference type="InterPro" id="IPR021295">
    <property type="entry name" value="DUF2867"/>
</dbReference>
<proteinExistence type="predicted"/>
<dbReference type="KEGG" id="upv:EJN92_00970"/>